<reference evidence="2 3" key="1">
    <citation type="submission" date="2020-11" db="EMBL/GenBank/DDBJ databases">
        <title>Arthrobacter antarcticus sp. nov., isolated from Antarctic Soil.</title>
        <authorList>
            <person name="Li J."/>
        </authorList>
    </citation>
    <scope>NUCLEOTIDE SEQUENCE [LARGE SCALE GENOMIC DNA]</scope>
    <source>
        <strain evidence="2 3">Z1-20</strain>
    </source>
</reference>
<organism evidence="2 3">
    <name type="scientific">Arthrobacter terrae</name>
    <dbReference type="NCBI Taxonomy" id="2935737"/>
    <lineage>
        <taxon>Bacteria</taxon>
        <taxon>Bacillati</taxon>
        <taxon>Actinomycetota</taxon>
        <taxon>Actinomycetes</taxon>
        <taxon>Micrococcales</taxon>
        <taxon>Micrococcaceae</taxon>
        <taxon>Arthrobacter</taxon>
    </lineage>
</organism>
<comment type="caution">
    <text evidence="2">The sequence shown here is derived from an EMBL/GenBank/DDBJ whole genome shotgun (WGS) entry which is preliminary data.</text>
</comment>
<name>A0A931CQW5_9MICC</name>
<proteinExistence type="predicted"/>
<dbReference type="Pfam" id="PF13618">
    <property type="entry name" value="Gluconate_2-dh3"/>
    <property type="match status" value="1"/>
</dbReference>
<dbReference type="RefSeq" id="WP_196394892.1">
    <property type="nucleotide sequence ID" value="NZ_JADNYM010000001.1"/>
</dbReference>
<protein>
    <submittedName>
        <fullName evidence="2">Gluconate 2-dehydrogenase subunit 3 family protein</fullName>
    </submittedName>
</protein>
<accession>A0A931CQW5</accession>
<evidence type="ECO:0000256" key="1">
    <source>
        <dbReference type="SAM" id="MobiDB-lite"/>
    </source>
</evidence>
<dbReference type="AlphaFoldDB" id="A0A931CQW5"/>
<dbReference type="Proteomes" id="UP000655366">
    <property type="component" value="Unassembled WGS sequence"/>
</dbReference>
<feature type="region of interest" description="Disordered" evidence="1">
    <location>
        <begin position="191"/>
        <end position="220"/>
    </location>
</feature>
<dbReference type="EMBL" id="JADNYM010000001">
    <property type="protein sequence ID" value="MBG0737948.1"/>
    <property type="molecule type" value="Genomic_DNA"/>
</dbReference>
<evidence type="ECO:0000313" key="3">
    <source>
        <dbReference type="Proteomes" id="UP000655366"/>
    </source>
</evidence>
<dbReference type="InterPro" id="IPR027056">
    <property type="entry name" value="Gluconate_2DH_su3"/>
</dbReference>
<sequence length="220" mass="24108">MSGLPLDPSAGGGRFPGFDVMAQSKHWDEVTTSVVVSRLGMPPDIRFFRGTEEATASALCDQLLDQKNPPRVPVVNMVDARLADEQTDGWHYDGMAPDGQSWRDSLAALDEDAMVHSGCPFAEAPWDAQSAILQAVLDLGSKPWHGTPAARIWSLWTRYACTAFYSHPWAWDEIGFPGPAYPRGYKNLGVNEPGGKNNRLEPFEVADARPAQDPLRKGNS</sequence>
<evidence type="ECO:0000313" key="2">
    <source>
        <dbReference type="EMBL" id="MBG0737948.1"/>
    </source>
</evidence>
<gene>
    <name evidence="2" type="ORF">IV500_00645</name>
</gene>
<keyword evidence="3" id="KW-1185">Reference proteome</keyword>